<sequence>MALSRAAARLYAEIGPTWSNCGPLQNRLKIRGDTQFAAVVEELVTAGLAVLEGRRIRRADAGDGNARLQPEMSADAQQIFDRLPPDGSAIGGLQLRGLVRLTNDRYRAAVEELKAAGLVRPGRGRGGTLARADDALQSPDAEVPATSLDDARLTPAGPGQLVHRESELYQPFVDWYRSDLDTRTLTFGHVRETATARGRARASGQWSRPDVAAVEVWSSPLLPDVELTISSFEIKRASEANRLESLYEAAAHGRWAHYPSLVVETASPEAELALREDIWPELDRLKLGLYTMYNLGDGTFQIEKHLFPPRQTPELGYLDELLEHFFSEDKALREKYQQAIGR</sequence>
<accession>A0ABR5F3T3</accession>
<protein>
    <submittedName>
        <fullName evidence="2">Uncharacterized protein</fullName>
    </submittedName>
</protein>
<proteinExistence type="predicted"/>
<comment type="caution">
    <text evidence="2">The sequence shown here is derived from an EMBL/GenBank/DDBJ whole genome shotgun (WGS) entry which is preliminary data.</text>
</comment>
<evidence type="ECO:0000313" key="3">
    <source>
        <dbReference type="Proteomes" id="UP000035425"/>
    </source>
</evidence>
<feature type="region of interest" description="Disordered" evidence="1">
    <location>
        <begin position="129"/>
        <end position="153"/>
    </location>
</feature>
<name>A0ABR5F3T3_9ACTN</name>
<gene>
    <name evidence="2" type="ORF">FrCorBMG51_12085</name>
</gene>
<reference evidence="2 3" key="1">
    <citation type="submission" date="2014-12" db="EMBL/GenBank/DDBJ databases">
        <title>Frankia sp. BMG5.1 draft genome.</title>
        <authorList>
            <person name="Gtari M."/>
            <person name="Ghodhbane-Gtari F."/>
            <person name="Nouioui I."/>
            <person name="Ktari A."/>
            <person name="Hezbri K."/>
            <person name="Mimouni W."/>
            <person name="Sbissi I."/>
            <person name="Ayari A."/>
            <person name="Yamanaka T."/>
            <person name="Normand P."/>
            <person name="Tisa L.S."/>
            <person name="Boudabous A."/>
        </authorList>
    </citation>
    <scope>NUCLEOTIDE SEQUENCE [LARGE SCALE GENOMIC DNA]</scope>
    <source>
        <strain evidence="2 3">BMG5.1</strain>
    </source>
</reference>
<dbReference type="EMBL" id="JWIO01000016">
    <property type="protein sequence ID" value="KLL11338.1"/>
    <property type="molecule type" value="Genomic_DNA"/>
</dbReference>
<keyword evidence="3" id="KW-1185">Reference proteome</keyword>
<evidence type="ECO:0000256" key="1">
    <source>
        <dbReference type="SAM" id="MobiDB-lite"/>
    </source>
</evidence>
<organism evidence="2 3">
    <name type="scientific">Protofrankia coriariae</name>
    <dbReference type="NCBI Taxonomy" id="1562887"/>
    <lineage>
        <taxon>Bacteria</taxon>
        <taxon>Bacillati</taxon>
        <taxon>Actinomycetota</taxon>
        <taxon>Actinomycetes</taxon>
        <taxon>Frankiales</taxon>
        <taxon>Frankiaceae</taxon>
        <taxon>Protofrankia</taxon>
    </lineage>
</organism>
<evidence type="ECO:0000313" key="2">
    <source>
        <dbReference type="EMBL" id="KLL11338.1"/>
    </source>
</evidence>
<dbReference type="Proteomes" id="UP000035425">
    <property type="component" value="Unassembled WGS sequence"/>
</dbReference>